<dbReference type="PANTHER" id="PTHR11188">
    <property type="entry name" value="ARRESTIN DOMAIN CONTAINING PROTEIN"/>
    <property type="match status" value="1"/>
</dbReference>
<feature type="signal peptide" evidence="3">
    <location>
        <begin position="1"/>
        <end position="26"/>
    </location>
</feature>
<feature type="compositionally biased region" description="Basic and acidic residues" evidence="2">
    <location>
        <begin position="579"/>
        <end position="596"/>
    </location>
</feature>
<dbReference type="GO" id="GO:0015031">
    <property type="term" value="P:protein transport"/>
    <property type="evidence" value="ECO:0007669"/>
    <property type="project" value="TreeGrafter"/>
</dbReference>
<dbReference type="Pfam" id="PF02752">
    <property type="entry name" value="Arrestin_C"/>
    <property type="match status" value="1"/>
</dbReference>
<dbReference type="EMBL" id="CAJFDI010000003">
    <property type="protein sequence ID" value="CAD5220159.1"/>
    <property type="molecule type" value="Genomic_DNA"/>
</dbReference>
<dbReference type="SUPFAM" id="SSF81296">
    <property type="entry name" value="E set domains"/>
    <property type="match status" value="2"/>
</dbReference>
<keyword evidence="3" id="KW-0732">Signal</keyword>
<dbReference type="InterPro" id="IPR014756">
    <property type="entry name" value="Ig_E-set"/>
</dbReference>
<evidence type="ECO:0000256" key="1">
    <source>
        <dbReference type="ARBA" id="ARBA00005298"/>
    </source>
</evidence>
<feature type="compositionally biased region" description="Acidic residues" evidence="2">
    <location>
        <begin position="561"/>
        <end position="570"/>
    </location>
</feature>
<evidence type="ECO:0000313" key="6">
    <source>
        <dbReference type="Proteomes" id="UP000659654"/>
    </source>
</evidence>
<dbReference type="GO" id="GO:0005737">
    <property type="term" value="C:cytoplasm"/>
    <property type="evidence" value="ECO:0007669"/>
    <property type="project" value="TreeGrafter"/>
</dbReference>
<dbReference type="Proteomes" id="UP000582659">
    <property type="component" value="Unassembled WGS sequence"/>
</dbReference>
<keyword evidence="6" id="KW-1185">Reference proteome</keyword>
<feature type="chain" id="PRO_5035412440" evidence="3">
    <location>
        <begin position="27"/>
        <end position="596"/>
    </location>
</feature>
<dbReference type="SMR" id="A0A7I8WKZ8"/>
<protein>
    <submittedName>
        <fullName evidence="5">(pine wood nematode) hypothetical protein</fullName>
    </submittedName>
</protein>
<feature type="region of interest" description="Disordered" evidence="2">
    <location>
        <begin position="520"/>
        <end position="596"/>
    </location>
</feature>
<feature type="domain" description="Arrestin C-terminal-like" evidence="4">
    <location>
        <begin position="243"/>
        <end position="390"/>
    </location>
</feature>
<accession>A0A7I8WKZ8</accession>
<dbReference type="Proteomes" id="UP000659654">
    <property type="component" value="Unassembled WGS sequence"/>
</dbReference>
<dbReference type="InterPro" id="IPR050357">
    <property type="entry name" value="Arrestin_domain-protein"/>
</dbReference>
<dbReference type="OrthoDB" id="2333384at2759"/>
<dbReference type="SMART" id="SM01017">
    <property type="entry name" value="Arrestin_C"/>
    <property type="match status" value="1"/>
</dbReference>
<name>A0A7I8WKZ8_BURXY</name>
<dbReference type="Gene3D" id="2.60.40.640">
    <property type="match status" value="2"/>
</dbReference>
<dbReference type="Pfam" id="PF00339">
    <property type="entry name" value="Arrestin_N"/>
    <property type="match status" value="1"/>
</dbReference>
<comment type="similarity">
    <text evidence="1">Belongs to the arrestin family.</text>
</comment>
<reference evidence="5" key="1">
    <citation type="submission" date="2020-09" db="EMBL/GenBank/DDBJ databases">
        <authorList>
            <person name="Kikuchi T."/>
        </authorList>
    </citation>
    <scope>NUCLEOTIDE SEQUENCE</scope>
    <source>
        <strain evidence="5">Ka4C1</strain>
    </source>
</reference>
<proteinExistence type="inferred from homology"/>
<evidence type="ECO:0000256" key="3">
    <source>
        <dbReference type="SAM" id="SignalP"/>
    </source>
</evidence>
<evidence type="ECO:0000256" key="2">
    <source>
        <dbReference type="SAM" id="MobiDB-lite"/>
    </source>
</evidence>
<gene>
    <name evidence="5" type="ORF">BXYJ_LOCUS6039</name>
</gene>
<feature type="compositionally biased region" description="Basic and acidic residues" evidence="2">
    <location>
        <begin position="520"/>
        <end position="529"/>
    </location>
</feature>
<comment type="caution">
    <text evidence="5">The sequence shown here is derived from an EMBL/GenBank/DDBJ whole genome shotgun (WGS) entry which is preliminary data.</text>
</comment>
<dbReference type="EMBL" id="CAJFCV020000003">
    <property type="protein sequence ID" value="CAG9106032.1"/>
    <property type="molecule type" value="Genomic_DNA"/>
</dbReference>
<sequence>MPRPPPARMCCGSLICSCLCCRCCRTNIHSDGKKHKCCKLDKKLGKNPGKPIVVPLVRRAIYALPDLSGMDVLQIILDNPNGWFYPGNFVSGTVILRTSEPVKARAVEVIFQGKAKTSWYVSESYRHEGKLHTENVLYSSEIMYVKESKCVWAPPPGQKHLPVGEMRFPFQFHIPPNAPPTFEGSFGFIRYFIKAKIDRPWRIDNRHQVGFTVLPHFDLNSLPYSGYPLLRDSHQEIGCCCFKHGRLMIRLIVQKSGFVPGELIPVRVEIQNHASKGVKKILTEVYQIQHFTAERCSNRVVYVPHIQQHANMLQKEHRQVVATTQKTFNEPRVGNWTFEDVLQLTPVVPSFNICQIIQVDYIIKVSVVTTSTFYSTVAADVPMLVGSIPVRNMIAMPAEGIRTGDTLVPPQPSAPPPDYVPQLMPAQVTSTFVTDDPTNEEKAPDYKPQYFFYPPAVPDNSTPNPSAPIGEGAEIGFKEKPMDNGNMVGAFGEQGNKMKIGSGFEESDAMRRVKKALEEMEMTEKKDDEKEVEEEKIEEEMEKERLLEKEEGDGKKVEEIGKDEDLEMIDVMDNINEGEDLKQEDLMEKKSPSKDP</sequence>
<feature type="compositionally biased region" description="Basic and acidic residues" evidence="2">
    <location>
        <begin position="542"/>
        <end position="560"/>
    </location>
</feature>
<evidence type="ECO:0000259" key="4">
    <source>
        <dbReference type="SMART" id="SM01017"/>
    </source>
</evidence>
<dbReference type="PANTHER" id="PTHR11188:SF175">
    <property type="entry name" value="ARRESTIN C-TERMINAL-LIKE DOMAIN-CONTAINING PROTEIN"/>
    <property type="match status" value="1"/>
</dbReference>
<dbReference type="InterPro" id="IPR014752">
    <property type="entry name" value="Arrestin-like_C"/>
</dbReference>
<evidence type="ECO:0000313" key="5">
    <source>
        <dbReference type="EMBL" id="CAD5220159.1"/>
    </source>
</evidence>
<dbReference type="InterPro" id="IPR011021">
    <property type="entry name" value="Arrestin-like_N"/>
</dbReference>
<dbReference type="InterPro" id="IPR011022">
    <property type="entry name" value="Arrestin_C-like"/>
</dbReference>
<dbReference type="AlphaFoldDB" id="A0A7I8WKZ8"/>
<organism evidence="5 6">
    <name type="scientific">Bursaphelenchus xylophilus</name>
    <name type="common">Pinewood nematode worm</name>
    <name type="synonym">Aphelenchoides xylophilus</name>
    <dbReference type="NCBI Taxonomy" id="6326"/>
    <lineage>
        <taxon>Eukaryota</taxon>
        <taxon>Metazoa</taxon>
        <taxon>Ecdysozoa</taxon>
        <taxon>Nematoda</taxon>
        <taxon>Chromadorea</taxon>
        <taxon>Rhabditida</taxon>
        <taxon>Tylenchina</taxon>
        <taxon>Tylenchomorpha</taxon>
        <taxon>Aphelenchoidea</taxon>
        <taxon>Aphelenchoididae</taxon>
        <taxon>Bursaphelenchus</taxon>
    </lineage>
</organism>
<feature type="compositionally biased region" description="Acidic residues" evidence="2">
    <location>
        <begin position="530"/>
        <end position="541"/>
    </location>
</feature>